<protein>
    <submittedName>
        <fullName evidence="1">Uncharacterized protein</fullName>
    </submittedName>
</protein>
<evidence type="ECO:0000313" key="1">
    <source>
        <dbReference type="EMBL" id="KHD09071.1"/>
    </source>
</evidence>
<accession>A0A0A6RYV1</accession>
<proteinExistence type="predicted"/>
<dbReference type="EMBL" id="JSZA02000034">
    <property type="protein sequence ID" value="KHD09071.1"/>
    <property type="molecule type" value="Genomic_DNA"/>
</dbReference>
<sequence>MVQYLAEKKVHRGKSWSIAKTFASDEPESIEFINHAINNFFKKTFKSKIKCRSGDFQGD</sequence>
<evidence type="ECO:0000313" key="2">
    <source>
        <dbReference type="Proteomes" id="UP000030428"/>
    </source>
</evidence>
<comment type="caution">
    <text evidence="1">The sequence shown here is derived from an EMBL/GenBank/DDBJ whole genome shotgun (WGS) entry which is preliminary data.</text>
</comment>
<organism evidence="1 2">
    <name type="scientific">Candidatus Thiomargarita nelsonii</name>
    <dbReference type="NCBI Taxonomy" id="1003181"/>
    <lineage>
        <taxon>Bacteria</taxon>
        <taxon>Pseudomonadati</taxon>
        <taxon>Pseudomonadota</taxon>
        <taxon>Gammaproteobacteria</taxon>
        <taxon>Thiotrichales</taxon>
        <taxon>Thiotrichaceae</taxon>
        <taxon>Thiomargarita</taxon>
    </lineage>
</organism>
<reference evidence="1 2" key="1">
    <citation type="journal article" date="2016" name="Front. Microbiol.">
        <title>Single-Cell (Meta-)Genomics of a Dimorphic Candidatus Thiomargarita nelsonii Reveals Genomic Plasticity.</title>
        <authorList>
            <person name="Flood B.E."/>
            <person name="Fliss P."/>
            <person name="Jones D.S."/>
            <person name="Dick G.J."/>
            <person name="Jain S."/>
            <person name="Kaster A.K."/>
            <person name="Winkel M."/>
            <person name="Mussmann M."/>
            <person name="Bailey J."/>
        </authorList>
    </citation>
    <scope>NUCLEOTIDE SEQUENCE [LARGE SCALE GENOMIC DNA]</scope>
    <source>
        <strain evidence="1">Hydrate Ridge</strain>
    </source>
</reference>
<dbReference type="AlphaFoldDB" id="A0A0A6RYV1"/>
<gene>
    <name evidence="1" type="ORF">PN36_11065</name>
</gene>
<name>A0A0A6RYV1_9GAMM</name>
<keyword evidence="2" id="KW-1185">Reference proteome</keyword>
<dbReference type="Proteomes" id="UP000030428">
    <property type="component" value="Unassembled WGS sequence"/>
</dbReference>